<dbReference type="PANTHER" id="PTHR28595:SF1">
    <property type="entry name" value="LARGE RIBOSOMAL SUBUNIT PROTEIN ML54"/>
    <property type="match status" value="1"/>
</dbReference>
<evidence type="ECO:0000256" key="1">
    <source>
        <dbReference type="ARBA" id="ARBA00004173"/>
    </source>
</evidence>
<keyword evidence="4" id="KW-0496">Mitochondrion</keyword>
<evidence type="ECO:0000313" key="10">
    <source>
        <dbReference type="Proteomes" id="UP000624244"/>
    </source>
</evidence>
<feature type="compositionally biased region" description="Polar residues" evidence="8">
    <location>
        <begin position="29"/>
        <end position="53"/>
    </location>
</feature>
<name>A0A8H5ZIU6_COCSA</name>
<comment type="caution">
    <text evidence="9">The sequence shown here is derived from an EMBL/GenBank/DDBJ whole genome shotgun (WGS) entry which is preliminary data.</text>
</comment>
<feature type="region of interest" description="Disordered" evidence="8">
    <location>
        <begin position="13"/>
        <end position="91"/>
    </location>
</feature>
<evidence type="ECO:0000256" key="7">
    <source>
        <dbReference type="ARBA" id="ARBA00035179"/>
    </source>
</evidence>
<keyword evidence="5" id="KW-0687">Ribonucleoprotein</keyword>
<keyword evidence="3" id="KW-0689">Ribosomal protein</keyword>
<evidence type="ECO:0000256" key="5">
    <source>
        <dbReference type="ARBA" id="ARBA00023274"/>
    </source>
</evidence>
<dbReference type="OMA" id="YPEWLWR"/>
<dbReference type="GO" id="GO:0005762">
    <property type="term" value="C:mitochondrial large ribosomal subunit"/>
    <property type="evidence" value="ECO:0007669"/>
    <property type="project" value="TreeGrafter"/>
</dbReference>
<evidence type="ECO:0000313" key="9">
    <source>
        <dbReference type="EMBL" id="KAF5849970.1"/>
    </source>
</evidence>
<sequence length="237" mass="25676">MICRSCLRAASRSAHQIPPVSLRRPQNPRFFTTASPLRNATPISSSTATQSKPRQGDLSSPHAPPTATSTSAAQPFSEPLTPAPGPDVKAAAAEAAKKKVAPLIKSSIPAGHPLKGLNFLKDRQDPIAAPDDEYPAWLWTLLDRQEKKAEKGAGDLFSKSKKQRRLAAKRLRKEQAENPEMMIPKVPLYEQTIDLPAGDGTLSGAVQAAEARDELTKAMRNKRRASIKEANFLKAMG</sequence>
<dbReference type="AlphaFoldDB" id="A0A8H5ZIU6"/>
<evidence type="ECO:0000256" key="6">
    <source>
        <dbReference type="ARBA" id="ARBA00033752"/>
    </source>
</evidence>
<proteinExistence type="inferred from homology"/>
<organism evidence="9 10">
    <name type="scientific">Cochliobolus sativus</name>
    <name type="common">Common root rot and spot blotch fungus</name>
    <name type="synonym">Bipolaris sorokiniana</name>
    <dbReference type="NCBI Taxonomy" id="45130"/>
    <lineage>
        <taxon>Eukaryota</taxon>
        <taxon>Fungi</taxon>
        <taxon>Dikarya</taxon>
        <taxon>Ascomycota</taxon>
        <taxon>Pezizomycotina</taxon>
        <taxon>Dothideomycetes</taxon>
        <taxon>Pleosporomycetidae</taxon>
        <taxon>Pleosporales</taxon>
        <taxon>Pleosporineae</taxon>
        <taxon>Pleosporaceae</taxon>
        <taxon>Bipolaris</taxon>
    </lineage>
</organism>
<evidence type="ECO:0000256" key="2">
    <source>
        <dbReference type="ARBA" id="ARBA00022946"/>
    </source>
</evidence>
<gene>
    <name evidence="9" type="ORF">GGP41_005399</name>
</gene>
<dbReference type="PANTHER" id="PTHR28595">
    <property type="entry name" value="39S RIBOSOMAL PROTEIN L54, MITOCHONDRIAL"/>
    <property type="match status" value="1"/>
</dbReference>
<evidence type="ECO:0000256" key="3">
    <source>
        <dbReference type="ARBA" id="ARBA00022980"/>
    </source>
</evidence>
<comment type="subcellular location">
    <subcellularLocation>
        <location evidence="1">Mitochondrion</location>
    </subcellularLocation>
</comment>
<feature type="compositionally biased region" description="Low complexity" evidence="8">
    <location>
        <begin position="59"/>
        <end position="75"/>
    </location>
</feature>
<dbReference type="Pfam" id="PF08561">
    <property type="entry name" value="Ribosomal_L37"/>
    <property type="match status" value="1"/>
</dbReference>
<protein>
    <recommendedName>
        <fullName evidence="7">Large ribosomal subunit protein mL54</fullName>
    </recommendedName>
</protein>
<dbReference type="InterPro" id="IPR013870">
    <property type="entry name" value="Ribosomal_mL54"/>
</dbReference>
<dbReference type="GO" id="GO:0003735">
    <property type="term" value="F:structural constituent of ribosome"/>
    <property type="evidence" value="ECO:0007669"/>
    <property type="project" value="TreeGrafter"/>
</dbReference>
<keyword evidence="2" id="KW-0809">Transit peptide</keyword>
<evidence type="ECO:0000256" key="4">
    <source>
        <dbReference type="ARBA" id="ARBA00023128"/>
    </source>
</evidence>
<dbReference type="Proteomes" id="UP000624244">
    <property type="component" value="Unassembled WGS sequence"/>
</dbReference>
<evidence type="ECO:0000256" key="8">
    <source>
        <dbReference type="SAM" id="MobiDB-lite"/>
    </source>
</evidence>
<comment type="similarity">
    <text evidence="6">Belongs to the mitochondrion-specific ribosomal protein mL54 family.</text>
</comment>
<reference evidence="9" key="1">
    <citation type="submission" date="2019-11" db="EMBL/GenBank/DDBJ databases">
        <title>Bipolaris sorokiniana Genome sequencing.</title>
        <authorList>
            <person name="Wang H."/>
        </authorList>
    </citation>
    <scope>NUCLEOTIDE SEQUENCE</scope>
</reference>
<dbReference type="EMBL" id="WNKQ01000008">
    <property type="protein sequence ID" value="KAF5849970.1"/>
    <property type="molecule type" value="Genomic_DNA"/>
</dbReference>
<accession>A0A8H5ZIU6</accession>